<accession>C2BDY9</accession>
<gene>
    <name evidence="1" type="ORF">HMPREF0072_0559</name>
</gene>
<protein>
    <submittedName>
        <fullName evidence="1">Uncharacterized protein</fullName>
    </submittedName>
</protein>
<organism evidence="1 2">
    <name type="scientific">Anaerococcus lactolyticus ATCC 51172</name>
    <dbReference type="NCBI Taxonomy" id="525254"/>
    <lineage>
        <taxon>Bacteria</taxon>
        <taxon>Bacillati</taxon>
        <taxon>Bacillota</taxon>
        <taxon>Tissierellia</taxon>
        <taxon>Tissierellales</taxon>
        <taxon>Peptoniphilaceae</taxon>
        <taxon>Anaerococcus</taxon>
    </lineage>
</organism>
<dbReference type="HOGENOM" id="CLU_3110687_0_0_9"/>
<keyword evidence="2" id="KW-1185">Reference proteome</keyword>
<sequence>ESDTDDCGGDLSGLHVCLSEDVMVLDVWLSCSRIRALLAALPGVAGWSVI</sequence>
<dbReference type="Proteomes" id="UP000005984">
    <property type="component" value="Unassembled WGS sequence"/>
</dbReference>
<reference evidence="1 2" key="1">
    <citation type="submission" date="2008-10" db="EMBL/GenBank/DDBJ databases">
        <authorList>
            <person name="Qin X."/>
            <person name="Bachman B."/>
            <person name="Battles P."/>
            <person name="Bell A."/>
            <person name="Bess C."/>
            <person name="Bickham C."/>
            <person name="Chaboub L."/>
            <person name="Chen D."/>
            <person name="Coyle M."/>
            <person name="Deiros D.R."/>
            <person name="Dinh H."/>
            <person name="Forbes L."/>
            <person name="Fowler G."/>
            <person name="Francisco L."/>
            <person name="Fu Q."/>
            <person name="Gubbala S."/>
            <person name="Hale W."/>
            <person name="Han Y."/>
            <person name="Hemphill L."/>
            <person name="Highlander S.K."/>
            <person name="Hirani K."/>
            <person name="Hogues M."/>
            <person name="Jackson L."/>
            <person name="Jakkamsetti A."/>
            <person name="Javaid M."/>
            <person name="Jiang H."/>
            <person name="Korchina V."/>
            <person name="Kovar C."/>
            <person name="Lara F."/>
            <person name="Lee S."/>
            <person name="Mata R."/>
            <person name="Mathew T."/>
            <person name="Moen C."/>
            <person name="Morales K."/>
            <person name="Munidasa M."/>
            <person name="Nazareth L."/>
            <person name="Ngo R."/>
            <person name="Nguyen L."/>
            <person name="Okwuonu G."/>
            <person name="Ongeri F."/>
            <person name="Patil S."/>
            <person name="Petrosino J."/>
            <person name="Pham C."/>
            <person name="Pham P."/>
            <person name="Pu L.-L."/>
            <person name="Puazo M."/>
            <person name="Raj R."/>
            <person name="Reid J."/>
            <person name="Rouhana J."/>
            <person name="Saada N."/>
            <person name="Shang Y."/>
            <person name="Simmons D."/>
            <person name="Thornton R."/>
            <person name="Warren J."/>
            <person name="Weissenberger G."/>
            <person name="Zhang J."/>
            <person name="Zhang L."/>
            <person name="Zhou C."/>
            <person name="Zhu D."/>
            <person name="Muzny D."/>
            <person name="Worley K."/>
            <person name="Gibbs R."/>
        </authorList>
    </citation>
    <scope>NUCLEOTIDE SEQUENCE [LARGE SCALE GENOMIC DNA]</scope>
    <source>
        <strain evidence="1 2">ATCC 51172</strain>
    </source>
</reference>
<proteinExistence type="predicted"/>
<evidence type="ECO:0000313" key="1">
    <source>
        <dbReference type="EMBL" id="EEI86877.1"/>
    </source>
</evidence>
<comment type="caution">
    <text evidence="1">The sequence shown here is derived from an EMBL/GenBank/DDBJ whole genome shotgun (WGS) entry which is preliminary data.</text>
</comment>
<feature type="non-terminal residue" evidence="1">
    <location>
        <position position="1"/>
    </location>
</feature>
<dbReference type="EMBL" id="ABYO01000046">
    <property type="protein sequence ID" value="EEI86877.1"/>
    <property type="molecule type" value="Genomic_DNA"/>
</dbReference>
<name>C2BDY9_9FIRM</name>
<evidence type="ECO:0000313" key="2">
    <source>
        <dbReference type="Proteomes" id="UP000005984"/>
    </source>
</evidence>
<dbReference type="AlphaFoldDB" id="C2BDY9"/>